<dbReference type="InterPro" id="IPR046848">
    <property type="entry name" value="E_motif"/>
</dbReference>
<keyword evidence="4" id="KW-1185">Reference proteome</keyword>
<comment type="caution">
    <text evidence="3">The sequence shown here is derived from an EMBL/GenBank/DDBJ whole genome shotgun (WGS) entry which is preliminary data.</text>
</comment>
<accession>A0ABQ8I540</accession>
<evidence type="ECO:0000256" key="2">
    <source>
        <dbReference type="PROSITE-ProRule" id="PRU00708"/>
    </source>
</evidence>
<dbReference type="Pfam" id="PF01535">
    <property type="entry name" value="PPR"/>
    <property type="match status" value="2"/>
</dbReference>
<name>A0ABQ8I540_9ROSI</name>
<dbReference type="NCBIfam" id="TIGR00756">
    <property type="entry name" value="PPR"/>
    <property type="match status" value="2"/>
</dbReference>
<keyword evidence="1" id="KW-0677">Repeat</keyword>
<feature type="repeat" description="PPR" evidence="2">
    <location>
        <begin position="25"/>
        <end position="60"/>
    </location>
</feature>
<organism evidence="3 4">
    <name type="scientific">Xanthoceras sorbifolium</name>
    <dbReference type="NCBI Taxonomy" id="99658"/>
    <lineage>
        <taxon>Eukaryota</taxon>
        <taxon>Viridiplantae</taxon>
        <taxon>Streptophyta</taxon>
        <taxon>Embryophyta</taxon>
        <taxon>Tracheophyta</taxon>
        <taxon>Spermatophyta</taxon>
        <taxon>Magnoliopsida</taxon>
        <taxon>eudicotyledons</taxon>
        <taxon>Gunneridae</taxon>
        <taxon>Pentapetalae</taxon>
        <taxon>rosids</taxon>
        <taxon>malvids</taxon>
        <taxon>Sapindales</taxon>
        <taxon>Sapindaceae</taxon>
        <taxon>Xanthoceroideae</taxon>
        <taxon>Xanthoceras</taxon>
    </lineage>
</organism>
<gene>
    <name evidence="3" type="ORF">JRO89_XS04G0079000</name>
</gene>
<proteinExistence type="predicted"/>
<dbReference type="InterPro" id="IPR046960">
    <property type="entry name" value="PPR_At4g14850-like_plant"/>
</dbReference>
<dbReference type="InterPro" id="IPR011990">
    <property type="entry name" value="TPR-like_helical_dom_sf"/>
</dbReference>
<protein>
    <recommendedName>
        <fullName evidence="5">Pentatricopeptide repeat-containing protein</fullName>
    </recommendedName>
</protein>
<evidence type="ECO:0000256" key="1">
    <source>
        <dbReference type="ARBA" id="ARBA00022737"/>
    </source>
</evidence>
<evidence type="ECO:0000313" key="3">
    <source>
        <dbReference type="EMBL" id="KAH7571559.1"/>
    </source>
</evidence>
<dbReference type="InterPro" id="IPR002885">
    <property type="entry name" value="PPR_rpt"/>
</dbReference>
<dbReference type="Pfam" id="PF13041">
    <property type="entry name" value="PPR_2"/>
    <property type="match status" value="1"/>
</dbReference>
<sequence>MLTAHALMSQIVRARNMFDEIFDRTTTSYNAMIMAYAKNGYNFQEAYELFAKMLARKSCKARGLFDMMLEKNVITWTTMIDGYVKEGSFKDGFGLFSSMRRGVVAVNSITLTVMFEACGYVHNDEIEKAYRLFEIMPLKNLVYWTTMNAGFSNKGNIQKSVQFRMMPEKDEFSWTAIISAQHRSELEPDNAAPYVVLSNLYSIVGKKMDADQVTMTKKLKQARKSPGCSWIVKISDSA</sequence>
<dbReference type="EMBL" id="JAFEMO010000004">
    <property type="protein sequence ID" value="KAH7571559.1"/>
    <property type="molecule type" value="Genomic_DNA"/>
</dbReference>
<evidence type="ECO:0000313" key="4">
    <source>
        <dbReference type="Proteomes" id="UP000827721"/>
    </source>
</evidence>
<evidence type="ECO:0008006" key="5">
    <source>
        <dbReference type="Google" id="ProtNLM"/>
    </source>
</evidence>
<dbReference type="PROSITE" id="PS51375">
    <property type="entry name" value="PPR"/>
    <property type="match status" value="2"/>
</dbReference>
<dbReference type="Pfam" id="PF20431">
    <property type="entry name" value="E_motif"/>
    <property type="match status" value="1"/>
</dbReference>
<dbReference type="PANTHER" id="PTHR47926">
    <property type="entry name" value="PENTATRICOPEPTIDE REPEAT-CONTAINING PROTEIN"/>
    <property type="match status" value="1"/>
</dbReference>
<dbReference type="Proteomes" id="UP000827721">
    <property type="component" value="Unassembled WGS sequence"/>
</dbReference>
<reference evidence="3 4" key="1">
    <citation type="submission" date="2021-02" db="EMBL/GenBank/DDBJ databases">
        <title>Plant Genome Project.</title>
        <authorList>
            <person name="Zhang R.-G."/>
        </authorList>
    </citation>
    <scope>NUCLEOTIDE SEQUENCE [LARGE SCALE GENOMIC DNA]</scope>
    <source>
        <tissue evidence="3">Leaves</tissue>
    </source>
</reference>
<feature type="repeat" description="PPR" evidence="2">
    <location>
        <begin position="72"/>
        <end position="106"/>
    </location>
</feature>
<dbReference type="Gene3D" id="1.25.40.10">
    <property type="entry name" value="Tetratricopeptide repeat domain"/>
    <property type="match status" value="2"/>
</dbReference>
<dbReference type="PANTHER" id="PTHR47926:SF395">
    <property type="entry name" value="TETRATRICOPEPTIDE-LIKE HELICAL DOMAIN, DYW DOMAIN PROTEIN-RELATED"/>
    <property type="match status" value="1"/>
</dbReference>